<comment type="similarity">
    <text evidence="3">Belongs to the RNase H family.</text>
</comment>
<organism evidence="12 13">
    <name type="scientific">Cryptococcus wingfieldii CBS 7118</name>
    <dbReference type="NCBI Taxonomy" id="1295528"/>
    <lineage>
        <taxon>Eukaryota</taxon>
        <taxon>Fungi</taxon>
        <taxon>Dikarya</taxon>
        <taxon>Basidiomycota</taxon>
        <taxon>Agaricomycotina</taxon>
        <taxon>Tremellomycetes</taxon>
        <taxon>Tremellales</taxon>
        <taxon>Cryptococcaceae</taxon>
        <taxon>Cryptococcus</taxon>
    </lineage>
</organism>
<dbReference type="GO" id="GO:0004519">
    <property type="term" value="F:endonuclease activity"/>
    <property type="evidence" value="ECO:0007669"/>
    <property type="project" value="UniProtKB-KW"/>
</dbReference>
<protein>
    <recommendedName>
        <fullName evidence="9">ATP-dependent DNA helicase</fullName>
        <ecNumber evidence="9">5.6.2.3</ecNumber>
    </recommendedName>
</protein>
<name>A0A1E3JZN2_9TREE</name>
<dbReference type="PANTHER" id="PTHR47642:SF5">
    <property type="entry name" value="ATP-DEPENDENT DNA HELICASE"/>
    <property type="match status" value="1"/>
</dbReference>
<dbReference type="InterPro" id="IPR037056">
    <property type="entry name" value="RNase_H1_N_sf"/>
</dbReference>
<dbReference type="EMBL" id="AWGH01000003">
    <property type="protein sequence ID" value="ODO06310.1"/>
    <property type="molecule type" value="Genomic_DNA"/>
</dbReference>
<keyword evidence="9" id="KW-0547">Nucleotide-binding</keyword>
<dbReference type="GO" id="GO:0043139">
    <property type="term" value="F:5'-3' DNA helicase activity"/>
    <property type="evidence" value="ECO:0007669"/>
    <property type="project" value="UniProtKB-EC"/>
</dbReference>
<dbReference type="GeneID" id="30190755"/>
<dbReference type="InterPro" id="IPR009027">
    <property type="entry name" value="Ribosomal_bL9/RNase_H1_N"/>
</dbReference>
<dbReference type="InterPro" id="IPR003593">
    <property type="entry name" value="AAA+_ATPase"/>
</dbReference>
<dbReference type="FunFam" id="3.40.970.10:FF:000002">
    <property type="entry name" value="Ribonuclease H"/>
    <property type="match status" value="1"/>
</dbReference>
<dbReference type="SUPFAM" id="SSF52540">
    <property type="entry name" value="P-loop containing nucleoside triphosphate hydrolases"/>
    <property type="match status" value="2"/>
</dbReference>
<keyword evidence="9" id="KW-0234">DNA repair</keyword>
<keyword evidence="7 9" id="KW-0378">Hydrolase</keyword>
<evidence type="ECO:0000256" key="7">
    <source>
        <dbReference type="ARBA" id="ARBA00022801"/>
    </source>
</evidence>
<comment type="catalytic activity">
    <reaction evidence="9">
        <text>ATP + H2O = ADP + phosphate + H(+)</text>
        <dbReference type="Rhea" id="RHEA:13065"/>
        <dbReference type="ChEBI" id="CHEBI:15377"/>
        <dbReference type="ChEBI" id="CHEBI:15378"/>
        <dbReference type="ChEBI" id="CHEBI:30616"/>
        <dbReference type="ChEBI" id="CHEBI:43474"/>
        <dbReference type="ChEBI" id="CHEBI:456216"/>
        <dbReference type="EC" id="5.6.2.3"/>
    </reaction>
</comment>
<feature type="compositionally biased region" description="Basic and acidic residues" evidence="10">
    <location>
        <begin position="100"/>
        <end position="122"/>
    </location>
</feature>
<keyword evidence="9" id="KW-0227">DNA damage</keyword>
<evidence type="ECO:0000256" key="1">
    <source>
        <dbReference type="ARBA" id="ARBA00001946"/>
    </source>
</evidence>
<dbReference type="Pfam" id="PF01693">
    <property type="entry name" value="Cauli_VI"/>
    <property type="match status" value="1"/>
</dbReference>
<dbReference type="GO" id="GO:0006310">
    <property type="term" value="P:DNA recombination"/>
    <property type="evidence" value="ECO:0007669"/>
    <property type="project" value="UniProtKB-KW"/>
</dbReference>
<keyword evidence="9" id="KW-0347">Helicase</keyword>
<evidence type="ECO:0000256" key="8">
    <source>
        <dbReference type="ARBA" id="ARBA00022842"/>
    </source>
</evidence>
<evidence type="ECO:0000256" key="10">
    <source>
        <dbReference type="SAM" id="MobiDB-lite"/>
    </source>
</evidence>
<dbReference type="EC" id="5.6.2.3" evidence="9"/>
<dbReference type="InterPro" id="IPR027417">
    <property type="entry name" value="P-loop_NTPase"/>
</dbReference>
<dbReference type="InterPro" id="IPR011320">
    <property type="entry name" value="RNase_H1_N"/>
</dbReference>
<dbReference type="InterPro" id="IPR010285">
    <property type="entry name" value="DNA_helicase_pif1-like_DEAD"/>
</dbReference>
<dbReference type="GO" id="GO:0006281">
    <property type="term" value="P:DNA repair"/>
    <property type="evidence" value="ECO:0007669"/>
    <property type="project" value="UniProtKB-KW"/>
</dbReference>
<dbReference type="Proteomes" id="UP000094819">
    <property type="component" value="Unassembled WGS sequence"/>
</dbReference>
<comment type="caution">
    <text evidence="12">The sequence shown here is derived from an EMBL/GenBank/DDBJ whole genome shotgun (WGS) entry which is preliminary data.</text>
</comment>
<dbReference type="InterPro" id="IPR051055">
    <property type="entry name" value="PIF1_helicase"/>
</dbReference>
<proteinExistence type="inferred from homology"/>
<keyword evidence="8" id="KW-0460">Magnesium</keyword>
<dbReference type="PANTHER" id="PTHR47642">
    <property type="entry name" value="ATP-DEPENDENT DNA HELICASE"/>
    <property type="match status" value="1"/>
</dbReference>
<keyword evidence="13" id="KW-1185">Reference proteome</keyword>
<comment type="function">
    <text evidence="2">Endonuclease that specifically degrades the RNA of RNA-DNA hybrids.</text>
</comment>
<dbReference type="SMART" id="SM00382">
    <property type="entry name" value="AAA"/>
    <property type="match status" value="1"/>
</dbReference>
<evidence type="ECO:0000256" key="4">
    <source>
        <dbReference type="ARBA" id="ARBA00022722"/>
    </source>
</evidence>
<keyword evidence="9" id="KW-0233">DNA recombination</keyword>
<comment type="similarity">
    <text evidence="9">Belongs to the helicase family.</text>
</comment>
<comment type="cofactor">
    <cofactor evidence="1 9">
        <name>Mg(2+)</name>
        <dbReference type="ChEBI" id="CHEBI:18420"/>
    </cofactor>
</comment>
<dbReference type="GO" id="GO:0046872">
    <property type="term" value="F:metal ion binding"/>
    <property type="evidence" value="ECO:0007669"/>
    <property type="project" value="UniProtKB-KW"/>
</dbReference>
<accession>A0A1E3JZN2</accession>
<evidence type="ECO:0000256" key="3">
    <source>
        <dbReference type="ARBA" id="ARBA00005300"/>
    </source>
</evidence>
<reference evidence="12 13" key="1">
    <citation type="submission" date="2016-06" db="EMBL/GenBank/DDBJ databases">
        <title>Evolution of pathogenesis and genome organization in the Tremellales.</title>
        <authorList>
            <person name="Cuomo C."/>
            <person name="Litvintseva A."/>
            <person name="Heitman J."/>
            <person name="Chen Y."/>
            <person name="Sun S."/>
            <person name="Springer D."/>
            <person name="Dromer F."/>
            <person name="Young S."/>
            <person name="Zeng Q."/>
            <person name="Chapman S."/>
            <person name="Gujja S."/>
            <person name="Saif S."/>
            <person name="Birren B."/>
        </authorList>
    </citation>
    <scope>NUCLEOTIDE SEQUENCE [LARGE SCALE GENOMIC DNA]</scope>
    <source>
        <strain evidence="12 13">CBS 7118</strain>
    </source>
</reference>
<keyword evidence="4" id="KW-0540">Nuclease</keyword>
<evidence type="ECO:0000256" key="9">
    <source>
        <dbReference type="RuleBase" id="RU363044"/>
    </source>
</evidence>
<gene>
    <name evidence="12" type="ORF">L198_01542</name>
</gene>
<dbReference type="Gene3D" id="3.40.50.300">
    <property type="entry name" value="P-loop containing nucleotide triphosphate hydrolases"/>
    <property type="match status" value="2"/>
</dbReference>
<keyword evidence="9" id="KW-0067">ATP-binding</keyword>
<evidence type="ECO:0000256" key="2">
    <source>
        <dbReference type="ARBA" id="ARBA00004065"/>
    </source>
</evidence>
<evidence type="ECO:0000256" key="5">
    <source>
        <dbReference type="ARBA" id="ARBA00022723"/>
    </source>
</evidence>
<evidence type="ECO:0000259" key="11">
    <source>
        <dbReference type="SMART" id="SM00382"/>
    </source>
</evidence>
<keyword evidence="6" id="KW-0255">Endonuclease</keyword>
<feature type="region of interest" description="Disordered" evidence="10">
    <location>
        <begin position="82"/>
        <end position="169"/>
    </location>
</feature>
<feature type="domain" description="AAA+ ATPase" evidence="11">
    <location>
        <begin position="181"/>
        <end position="353"/>
    </location>
</feature>
<dbReference type="Pfam" id="PF05970">
    <property type="entry name" value="PIF1"/>
    <property type="match status" value="2"/>
</dbReference>
<dbReference type="OrthoDB" id="2560219at2759"/>
<dbReference type="CDD" id="cd18809">
    <property type="entry name" value="SF1_C_RecD"/>
    <property type="match status" value="1"/>
</dbReference>
<dbReference type="Gene3D" id="3.40.970.10">
    <property type="entry name" value="Ribonuclease H1, N-terminal domain"/>
    <property type="match status" value="1"/>
</dbReference>
<sequence>MAKYRLKFYAVRTGRIPGVYKTWAECEQQTKGFPGAKHQSFLTREEAQAWYEAPQAGPQRIFETDANSTLAELAMDVSEHRQPAPLKVYDGPAPDAASGVKREREDDSLGGRESKSAKRETQDPSETDPTDPTDPIFLIVDNDGDEDLQKPSAGDAEEEHQPPGEPVLSPQQSKILHMIMGGENVFFTGSAGTGKSVLLRAIIKMFREKENEVNSKIASQGLSELLGNPNAPGMDTSRWKLAVTASTGMAGVNVGGSTVHSWAGVGLAKENANDLYHKVQKSKMTKSRWLSTGALIIDEISMIDGDLLDKLDYIGQMIRKNPRPFGGIQCIFTGDFFQLPPVRAMRFAFEAKCWSHLFSSRNIKSLTRVYRQADTKFIDILESMRRGIVTDENMNLLQSLSRVVEYPDDIEPVTLFSLKADVDRTNVSKLNALPGDAVTYEAWDAPGKNAGGYELSQEQAVKQLNNSTIWPEKLPVKIGAQVMLCTNLGDGMLVNGSTGTVVELLTIREALVKGYYFPRPKDQGFNMDVLYPVVAFAQPKYVTKKIPEKTIIAGMSVECINAIGGVEATRHQVPLMLAWALTIHKSQGQTIERVKVDVGSAFAEGQVYVAISRAVSLETLEIRNLLPHKIKVSPRVINWAAPLEIAQKEQEMIDEAEEIARSAHEA</sequence>
<evidence type="ECO:0000256" key="6">
    <source>
        <dbReference type="ARBA" id="ARBA00022759"/>
    </source>
</evidence>
<dbReference type="AlphaFoldDB" id="A0A1E3JZN2"/>
<dbReference type="CDD" id="cd18037">
    <property type="entry name" value="DEXSc_Pif1_like"/>
    <property type="match status" value="1"/>
</dbReference>
<dbReference type="GO" id="GO:0016887">
    <property type="term" value="F:ATP hydrolysis activity"/>
    <property type="evidence" value="ECO:0007669"/>
    <property type="project" value="RHEA"/>
</dbReference>
<dbReference type="SUPFAM" id="SSF55658">
    <property type="entry name" value="L9 N-domain-like"/>
    <property type="match status" value="1"/>
</dbReference>
<evidence type="ECO:0000313" key="12">
    <source>
        <dbReference type="EMBL" id="ODO06310.1"/>
    </source>
</evidence>
<keyword evidence="5" id="KW-0479">Metal-binding</keyword>
<evidence type="ECO:0000313" key="13">
    <source>
        <dbReference type="Proteomes" id="UP000094819"/>
    </source>
</evidence>
<dbReference type="RefSeq" id="XP_019034410.1">
    <property type="nucleotide sequence ID" value="XM_019173705.1"/>
</dbReference>
<dbReference type="GO" id="GO:0005524">
    <property type="term" value="F:ATP binding"/>
    <property type="evidence" value="ECO:0007669"/>
    <property type="project" value="UniProtKB-KW"/>
</dbReference>
<dbReference type="GO" id="GO:0000723">
    <property type="term" value="P:telomere maintenance"/>
    <property type="evidence" value="ECO:0007669"/>
    <property type="project" value="InterPro"/>
</dbReference>